<reference evidence="11" key="1">
    <citation type="journal article" date="2022" name="Proc. Natl. Acad. Sci. U.S.A.">
        <title>Unique peptidic agonists of a juvenile hormone receptor with species-specific effects on insect development and reproduction.</title>
        <authorList>
            <person name="Tumova S."/>
            <person name="Milacek M."/>
            <person name="`najdr I."/>
            <person name="Muthu M."/>
            <person name="Tuma R."/>
            <person name="Reha D."/>
            <person name="Jedlicka P."/>
            <person name="Bittova L."/>
            <person name="Novotna A."/>
            <person name="Majer P."/>
            <person name="Sedlak D."/>
            <person name="Jindra M."/>
        </authorList>
    </citation>
    <scope>NUCLEOTIDE SEQUENCE</scope>
    <source>
        <strain evidence="11">Roana</strain>
    </source>
</reference>
<evidence type="ECO:0000256" key="4">
    <source>
        <dbReference type="ARBA" id="ARBA00023125"/>
    </source>
</evidence>
<dbReference type="EMBL" id="ON009027">
    <property type="protein sequence ID" value="UYR41660.1"/>
    <property type="molecule type" value="mRNA"/>
</dbReference>
<dbReference type="GO" id="GO:0005737">
    <property type="term" value="C:cytoplasm"/>
    <property type="evidence" value="ECO:0007669"/>
    <property type="project" value="InterPro"/>
</dbReference>
<feature type="compositionally biased region" description="Polar residues" evidence="8">
    <location>
        <begin position="476"/>
        <end position="499"/>
    </location>
</feature>
<dbReference type="SMART" id="SM00353">
    <property type="entry name" value="HLH"/>
    <property type="match status" value="1"/>
</dbReference>
<dbReference type="InterPro" id="IPR013767">
    <property type="entry name" value="PAS_fold"/>
</dbReference>
<dbReference type="PROSITE" id="PS50888">
    <property type="entry name" value="BHLH"/>
    <property type="match status" value="1"/>
</dbReference>
<dbReference type="InterPro" id="IPR001067">
    <property type="entry name" value="Nuc_translocat"/>
</dbReference>
<evidence type="ECO:0000259" key="10">
    <source>
        <dbReference type="PROSITE" id="PS50888"/>
    </source>
</evidence>
<evidence type="ECO:0000256" key="5">
    <source>
        <dbReference type="ARBA" id="ARBA00023163"/>
    </source>
</evidence>
<feature type="domain" description="BHLH" evidence="10">
    <location>
        <begin position="22"/>
        <end position="75"/>
    </location>
</feature>
<evidence type="ECO:0000256" key="1">
    <source>
        <dbReference type="ARBA" id="ARBA00004123"/>
    </source>
</evidence>
<keyword evidence="4" id="KW-0238">DNA-binding</keyword>
<dbReference type="InterPro" id="IPR050933">
    <property type="entry name" value="Circadian_TF"/>
</dbReference>
<gene>
    <name evidence="11" type="primary">Met</name>
</gene>
<evidence type="ECO:0000256" key="6">
    <source>
        <dbReference type="ARBA" id="ARBA00023242"/>
    </source>
</evidence>
<dbReference type="PROSITE" id="PS50112">
    <property type="entry name" value="PAS"/>
    <property type="match status" value="2"/>
</dbReference>
<dbReference type="InterPro" id="IPR011598">
    <property type="entry name" value="bHLH_dom"/>
</dbReference>
<feature type="coiled-coil region" evidence="7">
    <location>
        <begin position="600"/>
        <end position="656"/>
    </location>
</feature>
<evidence type="ECO:0000256" key="3">
    <source>
        <dbReference type="ARBA" id="ARBA00023015"/>
    </source>
</evidence>
<dbReference type="Pfam" id="PF14598">
    <property type="entry name" value="PAS_11"/>
    <property type="match status" value="1"/>
</dbReference>
<keyword evidence="5" id="KW-0804">Transcription</keyword>
<feature type="region of interest" description="Disordered" evidence="8">
    <location>
        <begin position="1"/>
        <end position="34"/>
    </location>
</feature>
<feature type="compositionally biased region" description="Basic and acidic residues" evidence="8">
    <location>
        <begin position="500"/>
        <end position="510"/>
    </location>
</feature>
<name>A0A9E7V2W6_PYRAP</name>
<dbReference type="InterPro" id="IPR035965">
    <property type="entry name" value="PAS-like_dom_sf"/>
</dbReference>
<dbReference type="NCBIfam" id="TIGR00229">
    <property type="entry name" value="sensory_box"/>
    <property type="match status" value="1"/>
</dbReference>
<feature type="region of interest" description="Disordered" evidence="8">
    <location>
        <begin position="664"/>
        <end position="683"/>
    </location>
</feature>
<keyword evidence="2" id="KW-0677">Repeat</keyword>
<dbReference type="PRINTS" id="PR00785">
    <property type="entry name" value="NCTRNSLOCATR"/>
</dbReference>
<dbReference type="GO" id="GO:0005634">
    <property type="term" value="C:nucleus"/>
    <property type="evidence" value="ECO:0007669"/>
    <property type="project" value="UniProtKB-SubCell"/>
</dbReference>
<dbReference type="SMART" id="SM00091">
    <property type="entry name" value="PAS"/>
    <property type="match status" value="2"/>
</dbReference>
<comment type="subcellular location">
    <subcellularLocation>
        <location evidence="1">Nucleus</location>
    </subcellularLocation>
</comment>
<sequence length="683" mass="78474">MDENSRSEEEEESSTLALLPSSSRQMRNQAEKERRDKLNRFINELSVLVPMVSSSPKKLDKTSILRLSATFLRLSQFSKQSKEIAEVKESVKPDWCHRVLDDMEGMLLVVSSTGKIVYVTENVEKVLRHHQNDLLGQSLYDSTHPEDHIILRHNLKPSEEGGDLSRFPERRSFMMRVKLRAASRSDQQPQYEVIQLQGHLRSPRNNQTQQRSKSHAFERYLKTHLSVTNGSSFNDTKGEGGSNEIFLVALVRLYSLKHVMDNSVLHAYKGEWITRHMLDGTIVNADHRISILSGYLAEEVSGDSAFKYVHEDDVRWVMVALRQMYSSEKKSGWSCYRLRSKNGDVIYLRSEGYIIYDDDDKTSFICINTLVSSDDGEKMIREMKNSFCNFFQEKAMYLGLEPGFIGTIKPKLTPSPQESAINLQRLKCNDKIALTTAIDMLLCKFHRNMPRFSELRINLHCSNYVKSSSEDEQSNEKQLPSSQGRYSRPSVITSITGSTERQKRSQENSEALEVKRFRAESRSVIVSDIRTVIRRKEPDAYDLDTSFMFNADMLMSSASSSCLSNISDDESIMRLSEDVATSDIWDASVSDLDDGVLQRHLQLQDKLDSQEAQIEEIEENLQADSRPKSNIYRNHITHLKNEHRKQQEMLKTLQHDHHFKKLHSMQQAKDDMPIIGSEPNIKA</sequence>
<evidence type="ECO:0000313" key="11">
    <source>
        <dbReference type="EMBL" id="UYR41660.1"/>
    </source>
</evidence>
<protein>
    <submittedName>
        <fullName evidence="11">Methoprene-tolerant isoform A</fullName>
    </submittedName>
</protein>
<dbReference type="SUPFAM" id="SSF55785">
    <property type="entry name" value="PYP-like sensor domain (PAS domain)"/>
    <property type="match status" value="2"/>
</dbReference>
<dbReference type="InterPro" id="IPR036638">
    <property type="entry name" value="HLH_DNA-bd_sf"/>
</dbReference>
<dbReference type="InterPro" id="IPR000014">
    <property type="entry name" value="PAS"/>
</dbReference>
<evidence type="ECO:0000256" key="2">
    <source>
        <dbReference type="ARBA" id="ARBA00022737"/>
    </source>
</evidence>
<dbReference type="PANTHER" id="PTHR23042">
    <property type="entry name" value="CIRCADIAN PROTEIN CLOCK/ARNT/BMAL/PAS"/>
    <property type="match status" value="1"/>
</dbReference>
<keyword evidence="3" id="KW-0805">Transcription regulation</keyword>
<feature type="domain" description="PAS" evidence="9">
    <location>
        <begin position="98"/>
        <end position="162"/>
    </location>
</feature>
<dbReference type="GO" id="GO:0005667">
    <property type="term" value="C:transcription regulator complex"/>
    <property type="evidence" value="ECO:0007669"/>
    <property type="project" value="InterPro"/>
</dbReference>
<dbReference type="Pfam" id="PF00010">
    <property type="entry name" value="HLH"/>
    <property type="match status" value="1"/>
</dbReference>
<dbReference type="GO" id="GO:0003700">
    <property type="term" value="F:DNA-binding transcription factor activity"/>
    <property type="evidence" value="ECO:0007669"/>
    <property type="project" value="InterPro"/>
</dbReference>
<evidence type="ECO:0000256" key="7">
    <source>
        <dbReference type="SAM" id="Coils"/>
    </source>
</evidence>
<feature type="region of interest" description="Disordered" evidence="8">
    <location>
        <begin position="469"/>
        <end position="510"/>
    </location>
</feature>
<feature type="domain" description="PAS" evidence="9">
    <location>
        <begin position="279"/>
        <end position="328"/>
    </location>
</feature>
<dbReference type="Gene3D" id="3.30.450.20">
    <property type="entry name" value="PAS domain"/>
    <property type="match status" value="2"/>
</dbReference>
<dbReference type="GO" id="GO:0003677">
    <property type="term" value="F:DNA binding"/>
    <property type="evidence" value="ECO:0007669"/>
    <property type="project" value="UniProtKB-KW"/>
</dbReference>
<feature type="compositionally biased region" description="Low complexity" evidence="8">
    <location>
        <begin position="14"/>
        <end position="23"/>
    </location>
</feature>
<dbReference type="AlphaFoldDB" id="A0A9E7V2W6"/>
<dbReference type="GO" id="GO:0045944">
    <property type="term" value="P:positive regulation of transcription by RNA polymerase II"/>
    <property type="evidence" value="ECO:0007669"/>
    <property type="project" value="UniProtKB-ARBA"/>
</dbReference>
<dbReference type="SUPFAM" id="SSF47459">
    <property type="entry name" value="HLH, helix-loop-helix DNA-binding domain"/>
    <property type="match status" value="1"/>
</dbReference>
<dbReference type="CDD" id="cd11391">
    <property type="entry name" value="bHLH_PAS"/>
    <property type="match status" value="1"/>
</dbReference>
<keyword evidence="6" id="KW-0539">Nucleus</keyword>
<evidence type="ECO:0000259" key="9">
    <source>
        <dbReference type="PROSITE" id="PS50112"/>
    </source>
</evidence>
<organism evidence="11">
    <name type="scientific">Pyrrhocoris apterus</name>
    <name type="common">Sap sucking bug</name>
    <name type="synonym">Cimex apterus</name>
    <dbReference type="NCBI Taxonomy" id="37000"/>
    <lineage>
        <taxon>Eukaryota</taxon>
        <taxon>Metazoa</taxon>
        <taxon>Ecdysozoa</taxon>
        <taxon>Arthropoda</taxon>
        <taxon>Hexapoda</taxon>
        <taxon>Insecta</taxon>
        <taxon>Pterygota</taxon>
        <taxon>Neoptera</taxon>
        <taxon>Paraneoptera</taxon>
        <taxon>Hemiptera</taxon>
        <taxon>Heteroptera</taxon>
        <taxon>Panheteroptera</taxon>
        <taxon>Pentatomomorpha</taxon>
        <taxon>Pyrrhocoroidea</taxon>
        <taxon>Pyrrhocoridae</taxon>
        <taxon>Pyrrhocoris</taxon>
    </lineage>
</organism>
<accession>A0A9E7V2W6</accession>
<dbReference type="Pfam" id="PF00989">
    <property type="entry name" value="PAS"/>
    <property type="match status" value="1"/>
</dbReference>
<dbReference type="CDD" id="cd00130">
    <property type="entry name" value="PAS"/>
    <property type="match status" value="2"/>
</dbReference>
<dbReference type="GO" id="GO:0046983">
    <property type="term" value="F:protein dimerization activity"/>
    <property type="evidence" value="ECO:0007669"/>
    <property type="project" value="InterPro"/>
</dbReference>
<dbReference type="Gene3D" id="4.10.280.10">
    <property type="entry name" value="Helix-loop-helix DNA-binding domain"/>
    <property type="match status" value="1"/>
</dbReference>
<keyword evidence="7" id="KW-0175">Coiled coil</keyword>
<reference evidence="11" key="2">
    <citation type="submission" date="2022-03" db="EMBL/GenBank/DDBJ databases">
        <authorList>
            <person name="Smykal V."/>
            <person name="Wu B.C.-H."/>
            <person name="Dolezel D."/>
        </authorList>
    </citation>
    <scope>NUCLEOTIDE SEQUENCE</scope>
    <source>
        <strain evidence="11">Roana</strain>
    </source>
</reference>
<proteinExistence type="evidence at transcript level"/>
<evidence type="ECO:0000256" key="8">
    <source>
        <dbReference type="SAM" id="MobiDB-lite"/>
    </source>
</evidence>